<reference evidence="4 5" key="1">
    <citation type="submission" date="2020-08" db="EMBL/GenBank/DDBJ databases">
        <title>Acidobacteriota in marine sediments use diverse sulfur dissimilation pathways.</title>
        <authorList>
            <person name="Wasmund K."/>
        </authorList>
    </citation>
    <scope>NUCLEOTIDE SEQUENCE [LARGE SCALE GENOMIC DNA]</scope>
    <source>
        <strain evidence="4">MAG AM4</strain>
    </source>
</reference>
<dbReference type="InterPro" id="IPR037522">
    <property type="entry name" value="HD_GYP_dom"/>
</dbReference>
<dbReference type="SUPFAM" id="SSF109604">
    <property type="entry name" value="HD-domain/PDEase-like"/>
    <property type="match status" value="1"/>
</dbReference>
<dbReference type="Gene3D" id="1.10.3210.10">
    <property type="entry name" value="Hypothetical protein af1432"/>
    <property type="match status" value="1"/>
</dbReference>
<dbReference type="PANTHER" id="PTHR43155:SF2">
    <property type="entry name" value="CYCLIC DI-GMP PHOSPHODIESTERASE PA4108"/>
    <property type="match status" value="1"/>
</dbReference>
<keyword evidence="1" id="KW-0812">Transmembrane</keyword>
<feature type="domain" description="HD-GYP" evidence="3">
    <location>
        <begin position="399"/>
        <end position="594"/>
    </location>
</feature>
<dbReference type="PROSITE" id="PS51832">
    <property type="entry name" value="HD_GYP"/>
    <property type="match status" value="1"/>
</dbReference>
<protein>
    <submittedName>
        <fullName evidence="4">HD domain-containing protein</fullName>
    </submittedName>
</protein>
<dbReference type="GO" id="GO:0016020">
    <property type="term" value="C:membrane"/>
    <property type="evidence" value="ECO:0007669"/>
    <property type="project" value="InterPro"/>
</dbReference>
<comment type="caution">
    <text evidence="4">The sequence shown here is derived from an EMBL/GenBank/DDBJ whole genome shotgun (WGS) entry which is preliminary data.</text>
</comment>
<dbReference type="Proteomes" id="UP000648239">
    <property type="component" value="Unassembled WGS sequence"/>
</dbReference>
<sequence length="603" mass="65886">MANLHEAAGKETSDRRPNRRRGHIAYALTAVLCLVGLVPLASVAFKLIHINREALTTAQQENQLLLASSTAQEVGIYISGLKSRVRNVSLNLSHLQPGTQRFPVSRGRTVLSEAESGGVLYLRFTDLRGNVIGSRPESSFPQGLESLFTAGMGEVAGLLEASDDPAGRVWLSEPYLLDVDGPAPAAMILLAAPVVAEGKFRGVVSALVDFQEFWETIMASKRTGQTLFILDGSGTPFVSSNLRDVMPGNNMSDSELVQHFMLGARRLRATTPFEREADGVVEEYLGSYEISAQGWGVFVQARMEQVYLPVRTMIESTVTWVLWALGLAIVTALIFARKVVAGPINTLAAVSRAFAKGDFNARAVVKANNEIGELADTFNFMADEIESQISRLKLAAEENNELFLSTIRVMANAIDAKDPYTRGHSVRVNKYSVIIARYMGLEKKEIDAIHVASVLHDVGKIGIHDAILNKPGALTPEEYDVMKTHTTRGAEIMAPIRKLKNIIDGLRSHHERWNGSGYPDGLKGEDIPLMGRIIAVADTFDAMTTNRPYQRSLSFQQAVDRINDIKASAFDDRVVESFNRAYQAGEFGTKATEHGPDVSAVAS</sequence>
<dbReference type="InterPro" id="IPR003607">
    <property type="entry name" value="HD/PDEase_dom"/>
</dbReference>
<dbReference type="CDD" id="cd06225">
    <property type="entry name" value="HAMP"/>
    <property type="match status" value="1"/>
</dbReference>
<dbReference type="InterPro" id="IPR003660">
    <property type="entry name" value="HAMP_dom"/>
</dbReference>
<keyword evidence="1" id="KW-0472">Membrane</keyword>
<evidence type="ECO:0000256" key="1">
    <source>
        <dbReference type="SAM" id="Phobius"/>
    </source>
</evidence>
<dbReference type="GO" id="GO:0007165">
    <property type="term" value="P:signal transduction"/>
    <property type="evidence" value="ECO:0007669"/>
    <property type="project" value="InterPro"/>
</dbReference>
<dbReference type="Pfam" id="PF00672">
    <property type="entry name" value="HAMP"/>
    <property type="match status" value="1"/>
</dbReference>
<keyword evidence="1" id="KW-1133">Transmembrane helix</keyword>
<dbReference type="PROSITE" id="PS50885">
    <property type="entry name" value="HAMP"/>
    <property type="match status" value="1"/>
</dbReference>
<name>A0A8J6XWJ3_9BACT</name>
<dbReference type="SMART" id="SM00471">
    <property type="entry name" value="HDc"/>
    <property type="match status" value="1"/>
</dbReference>
<dbReference type="AlphaFoldDB" id="A0A8J6XWJ3"/>
<dbReference type="PANTHER" id="PTHR43155">
    <property type="entry name" value="CYCLIC DI-GMP PHOSPHODIESTERASE PA4108-RELATED"/>
    <property type="match status" value="1"/>
</dbReference>
<evidence type="ECO:0000259" key="3">
    <source>
        <dbReference type="PROSITE" id="PS51832"/>
    </source>
</evidence>
<dbReference type="Gene3D" id="1.10.8.500">
    <property type="entry name" value="HAMP domain in histidine kinase"/>
    <property type="match status" value="1"/>
</dbReference>
<feature type="domain" description="HAMP" evidence="2">
    <location>
        <begin position="338"/>
        <end position="390"/>
    </location>
</feature>
<dbReference type="CDD" id="cd00077">
    <property type="entry name" value="HDc"/>
    <property type="match status" value="1"/>
</dbReference>
<evidence type="ECO:0000313" key="5">
    <source>
        <dbReference type="Proteomes" id="UP000648239"/>
    </source>
</evidence>
<evidence type="ECO:0000313" key="4">
    <source>
        <dbReference type="EMBL" id="MBD3867731.1"/>
    </source>
</evidence>
<feature type="transmembrane region" description="Helical" evidence="1">
    <location>
        <begin position="24"/>
        <end position="45"/>
    </location>
</feature>
<accession>A0A8J6XWJ3</accession>
<dbReference type="Gene3D" id="3.30.450.20">
    <property type="entry name" value="PAS domain"/>
    <property type="match status" value="1"/>
</dbReference>
<organism evidence="4 5">
    <name type="scientific">Candidatus Polarisedimenticola svalbardensis</name>
    <dbReference type="NCBI Taxonomy" id="2886004"/>
    <lineage>
        <taxon>Bacteria</taxon>
        <taxon>Pseudomonadati</taxon>
        <taxon>Acidobacteriota</taxon>
        <taxon>Candidatus Polarisedimenticolia</taxon>
        <taxon>Candidatus Polarisedimenticolales</taxon>
        <taxon>Candidatus Polarisedimenticolaceae</taxon>
        <taxon>Candidatus Polarisedimenticola</taxon>
    </lineage>
</organism>
<gene>
    <name evidence="4" type="ORF">IFK94_06380</name>
</gene>
<evidence type="ECO:0000259" key="2">
    <source>
        <dbReference type="PROSITE" id="PS50885"/>
    </source>
</evidence>
<dbReference type="Pfam" id="PF13487">
    <property type="entry name" value="HD_5"/>
    <property type="match status" value="1"/>
</dbReference>
<dbReference type="EMBL" id="JACXWD010000015">
    <property type="protein sequence ID" value="MBD3867731.1"/>
    <property type="molecule type" value="Genomic_DNA"/>
</dbReference>
<proteinExistence type="predicted"/>
<dbReference type="SUPFAM" id="SSF158472">
    <property type="entry name" value="HAMP domain-like"/>
    <property type="match status" value="1"/>
</dbReference>
<dbReference type="SMART" id="SM00304">
    <property type="entry name" value="HAMP"/>
    <property type="match status" value="1"/>
</dbReference>